<dbReference type="GO" id="GO:0032259">
    <property type="term" value="P:methylation"/>
    <property type="evidence" value="ECO:0007669"/>
    <property type="project" value="UniProtKB-KW"/>
</dbReference>
<dbReference type="EMBL" id="OR769219">
    <property type="protein sequence ID" value="WQJ51443.1"/>
    <property type="molecule type" value="Genomic_DNA"/>
</dbReference>
<dbReference type="Gene3D" id="1.10.1020.10">
    <property type="entry name" value="Adenine-specific Methyltransferase, Domain 2"/>
    <property type="match status" value="1"/>
</dbReference>
<organism evidence="7 8">
    <name type="scientific">phage Lak_Megaphage_RVC_AP3_GC26</name>
    <dbReference type="NCBI Taxonomy" id="3109225"/>
    <lineage>
        <taxon>Viruses</taxon>
        <taxon>Duplodnaviria</taxon>
        <taxon>Heunggongvirae</taxon>
        <taxon>Uroviricota</taxon>
        <taxon>Caudoviricetes</taxon>
        <taxon>Caudoviricetes code 15 clade</taxon>
    </lineage>
</organism>
<keyword evidence="3 7" id="KW-0489">Methyltransferase</keyword>
<evidence type="ECO:0000256" key="1">
    <source>
        <dbReference type="ARBA" id="ARBA00006594"/>
    </source>
</evidence>
<evidence type="ECO:0000256" key="4">
    <source>
        <dbReference type="ARBA" id="ARBA00022679"/>
    </source>
</evidence>
<dbReference type="InterPro" id="IPR012263">
    <property type="entry name" value="M_m6A_EcoRV"/>
</dbReference>
<evidence type="ECO:0000256" key="5">
    <source>
        <dbReference type="ARBA" id="ARBA00022691"/>
    </source>
</evidence>
<reference evidence="7 8" key="1">
    <citation type="submission" date="2023-11" db="EMBL/GenBank/DDBJ databases">
        <authorList>
            <person name="Cook R."/>
            <person name="Crisci M."/>
            <person name="Pye H."/>
            <person name="Adriaenssens E."/>
            <person name="Santini J."/>
        </authorList>
    </citation>
    <scope>NUCLEOTIDE SEQUENCE [LARGE SCALE GENOMIC DNA]</scope>
    <source>
        <strain evidence="7">Lak_Megaphage_RVC_AP3_GC26</strain>
    </source>
</reference>
<proteinExistence type="inferred from homology"/>
<dbReference type="PANTHER" id="PTHR30481">
    <property type="entry name" value="DNA ADENINE METHYLASE"/>
    <property type="match status" value="1"/>
</dbReference>
<dbReference type="Pfam" id="PF02086">
    <property type="entry name" value="MethyltransfD12"/>
    <property type="match status" value="1"/>
</dbReference>
<comment type="catalytic activity">
    <reaction evidence="6">
        <text>a 2'-deoxyadenosine in DNA + S-adenosyl-L-methionine = an N(6)-methyl-2'-deoxyadenosine in DNA + S-adenosyl-L-homocysteine + H(+)</text>
        <dbReference type="Rhea" id="RHEA:15197"/>
        <dbReference type="Rhea" id="RHEA-COMP:12418"/>
        <dbReference type="Rhea" id="RHEA-COMP:12419"/>
        <dbReference type="ChEBI" id="CHEBI:15378"/>
        <dbReference type="ChEBI" id="CHEBI:57856"/>
        <dbReference type="ChEBI" id="CHEBI:59789"/>
        <dbReference type="ChEBI" id="CHEBI:90615"/>
        <dbReference type="ChEBI" id="CHEBI:90616"/>
        <dbReference type="EC" id="2.1.1.72"/>
    </reaction>
</comment>
<keyword evidence="8" id="KW-1185">Reference proteome</keyword>
<dbReference type="PRINTS" id="PR00505">
    <property type="entry name" value="D12N6MTFRASE"/>
</dbReference>
<evidence type="ECO:0000313" key="8">
    <source>
        <dbReference type="Proteomes" id="UP001348805"/>
    </source>
</evidence>
<dbReference type="NCBIfam" id="TIGR00571">
    <property type="entry name" value="dam"/>
    <property type="match status" value="1"/>
</dbReference>
<dbReference type="SUPFAM" id="SSF53335">
    <property type="entry name" value="S-adenosyl-L-methionine-dependent methyltransferases"/>
    <property type="match status" value="1"/>
</dbReference>
<dbReference type="EC" id="2.1.1.72" evidence="2"/>
<comment type="similarity">
    <text evidence="1">Belongs to the N(4)/N(6)-methyltransferase family.</text>
</comment>
<dbReference type="InterPro" id="IPR029063">
    <property type="entry name" value="SAM-dependent_MTases_sf"/>
</dbReference>
<name>A0ABZ0Z2Q9_9CAUD</name>
<keyword evidence="4" id="KW-0808">Transferase</keyword>
<dbReference type="GO" id="GO:0008168">
    <property type="term" value="F:methyltransferase activity"/>
    <property type="evidence" value="ECO:0007669"/>
    <property type="project" value="UniProtKB-KW"/>
</dbReference>
<dbReference type="PANTHER" id="PTHR30481:SF3">
    <property type="entry name" value="DNA ADENINE METHYLASE"/>
    <property type="match status" value="1"/>
</dbReference>
<evidence type="ECO:0000256" key="2">
    <source>
        <dbReference type="ARBA" id="ARBA00011900"/>
    </source>
</evidence>
<evidence type="ECO:0000313" key="7">
    <source>
        <dbReference type="EMBL" id="WQJ51443.1"/>
    </source>
</evidence>
<keyword evidence="5" id="KW-0949">S-adenosyl-L-methionine</keyword>
<sequence>MNAKPIIKWVGGKTQLLNTINDNLPQNISHFNTYMEPFIGGAAVLFYIVPKLPNIKNVFINDLNYKLTNLYTVIKNKHLKLINQLKTIQEEYRKSEDPKMFYYNTRDSFNIYDMNMEPDADVLHAAEFIFLNKTCFNGLYRENSKGEFNVPWNKNVNVCICDEENINAVHNFFIKYNVQISTGTYDEFFKGKGMYMKNAFVYMDPPYRPITKSAAFTSYTKSGFNDNNQKELKVWFDVLTSDCAYCMLSNSDPKNSDVNDTFFDDLYSDYNIIRVNAKRSINSKGNGRGSITEILVKNY</sequence>
<dbReference type="InterPro" id="IPR012327">
    <property type="entry name" value="MeTrfase_D12"/>
</dbReference>
<dbReference type="PIRSF" id="PIRSF000398">
    <property type="entry name" value="M_m6A_EcoRV"/>
    <property type="match status" value="1"/>
</dbReference>
<evidence type="ECO:0000256" key="3">
    <source>
        <dbReference type="ARBA" id="ARBA00022603"/>
    </source>
</evidence>
<dbReference type="Gene3D" id="3.40.50.150">
    <property type="entry name" value="Vaccinia Virus protein VP39"/>
    <property type="match status" value="1"/>
</dbReference>
<dbReference type="InterPro" id="IPR023095">
    <property type="entry name" value="Ade_MeTrfase_dom_2"/>
</dbReference>
<evidence type="ECO:0000256" key="6">
    <source>
        <dbReference type="ARBA" id="ARBA00047942"/>
    </source>
</evidence>
<dbReference type="Proteomes" id="UP001348805">
    <property type="component" value="Segment"/>
</dbReference>
<protein>
    <recommendedName>
        <fullName evidence="2">site-specific DNA-methyltransferase (adenine-specific)</fullName>
        <ecNumber evidence="2">2.1.1.72</ecNumber>
    </recommendedName>
</protein>
<accession>A0ABZ0Z2Q9</accession>